<dbReference type="EMBL" id="QXFL01000007">
    <property type="protein sequence ID" value="RIV84284.1"/>
    <property type="molecule type" value="Genomic_DNA"/>
</dbReference>
<name>A0A418NPT6_9SPHN</name>
<comment type="caution">
    <text evidence="2">The sequence shown here is derived from an EMBL/GenBank/DDBJ whole genome shotgun (WGS) entry which is preliminary data.</text>
</comment>
<dbReference type="SUPFAM" id="SSF52833">
    <property type="entry name" value="Thioredoxin-like"/>
    <property type="match status" value="1"/>
</dbReference>
<dbReference type="AlphaFoldDB" id="A0A418NPT6"/>
<gene>
    <name evidence="2" type="ORF">D2V07_14880</name>
</gene>
<feature type="chain" id="PRO_5019045764" evidence="1">
    <location>
        <begin position="27"/>
        <end position="270"/>
    </location>
</feature>
<evidence type="ECO:0000313" key="3">
    <source>
        <dbReference type="Proteomes" id="UP000286576"/>
    </source>
</evidence>
<keyword evidence="1" id="KW-0732">Signal</keyword>
<proteinExistence type="predicted"/>
<feature type="signal peptide" evidence="1">
    <location>
        <begin position="1"/>
        <end position="26"/>
    </location>
</feature>
<sequence>MLVNKPALLSLAAVIAAATAPGLAQTADPASQRDAFYCDERKLGSWFYCNSEKVKRESREREQQPAQTVPAVERMAAITKQLDELKALAILEPTSENIVNYIRFQREQLDRASTFADTWSRSIWQNPELDYTLERPVGTLAKQTWLTDRRDQREGSMQALTQRYGVFYFYSSSCSACRTFSPVMRALSENYGLEVLAVSMDGGPNELFPNYVIDSGQYQRMGLQGGTVPAIVLFDTQTKQPIPIGYGVMAADEVMQRIFYLTQIEPGSDY</sequence>
<dbReference type="InterPro" id="IPR014111">
    <property type="entry name" value="T4SS_TraF-like"/>
</dbReference>
<reference evidence="2 3" key="1">
    <citation type="submission" date="2018-08" db="EMBL/GenBank/DDBJ databases">
        <title>Erythrobacter zhengii sp.nov., a bacterium isolated from deep-sea sediment.</title>
        <authorList>
            <person name="Fang C."/>
            <person name="Wu Y.-H."/>
            <person name="Sun C."/>
            <person name="Wang H."/>
            <person name="Cheng H."/>
            <person name="Meng F.-X."/>
            <person name="Wang C.-S."/>
            <person name="Xu X.-W."/>
        </authorList>
    </citation>
    <scope>NUCLEOTIDE SEQUENCE [LARGE SCALE GENOMIC DNA]</scope>
    <source>
        <strain evidence="2 3">V18</strain>
    </source>
</reference>
<dbReference type="InterPro" id="IPR039555">
    <property type="entry name" value="TraF/TrbB"/>
</dbReference>
<keyword evidence="3" id="KW-1185">Reference proteome</keyword>
<dbReference type="Proteomes" id="UP000286576">
    <property type="component" value="Unassembled WGS sequence"/>
</dbReference>
<evidence type="ECO:0000256" key="1">
    <source>
        <dbReference type="SAM" id="SignalP"/>
    </source>
</evidence>
<organism evidence="2 3">
    <name type="scientific">Aurantiacibacter zhengii</name>
    <dbReference type="NCBI Taxonomy" id="2307003"/>
    <lineage>
        <taxon>Bacteria</taxon>
        <taxon>Pseudomonadati</taxon>
        <taxon>Pseudomonadota</taxon>
        <taxon>Alphaproteobacteria</taxon>
        <taxon>Sphingomonadales</taxon>
        <taxon>Erythrobacteraceae</taxon>
        <taxon>Aurantiacibacter</taxon>
    </lineage>
</organism>
<dbReference type="Gene3D" id="3.40.30.10">
    <property type="entry name" value="Glutaredoxin"/>
    <property type="match status" value="1"/>
</dbReference>
<dbReference type="OrthoDB" id="5559625at2"/>
<evidence type="ECO:0000313" key="2">
    <source>
        <dbReference type="EMBL" id="RIV84284.1"/>
    </source>
</evidence>
<accession>A0A418NPT6</accession>
<dbReference type="InterPro" id="IPR036249">
    <property type="entry name" value="Thioredoxin-like_sf"/>
</dbReference>
<dbReference type="RefSeq" id="WP_119587729.1">
    <property type="nucleotide sequence ID" value="NZ_CAWODQ010000027.1"/>
</dbReference>
<protein>
    <submittedName>
        <fullName evidence="2">Conjugal transfer protein TraF</fullName>
    </submittedName>
</protein>
<dbReference type="NCBIfam" id="TIGR02740">
    <property type="entry name" value="TraF-like"/>
    <property type="match status" value="1"/>
</dbReference>
<dbReference type="Pfam" id="PF13728">
    <property type="entry name" value="TraF"/>
    <property type="match status" value="1"/>
</dbReference>